<name>A0ACC3SNI2_9PEZI</name>
<accession>A0ACC3SNI2</accession>
<evidence type="ECO:0000313" key="2">
    <source>
        <dbReference type="Proteomes" id="UP001320706"/>
    </source>
</evidence>
<evidence type="ECO:0000313" key="1">
    <source>
        <dbReference type="EMBL" id="KAK8216695.1"/>
    </source>
</evidence>
<proteinExistence type="predicted"/>
<reference evidence="1" key="1">
    <citation type="submission" date="2024-02" db="EMBL/GenBank/DDBJ databases">
        <title>Metagenome Assembled Genome of Zalaria obscura JY119.</title>
        <authorList>
            <person name="Vighnesh L."/>
            <person name="Jagadeeshwari U."/>
            <person name="Venkata Ramana C."/>
            <person name="Sasikala C."/>
        </authorList>
    </citation>
    <scope>NUCLEOTIDE SEQUENCE</scope>
    <source>
        <strain evidence="1">JY119</strain>
    </source>
</reference>
<dbReference type="EMBL" id="JAMKPW020000007">
    <property type="protein sequence ID" value="KAK8216695.1"/>
    <property type="molecule type" value="Genomic_DNA"/>
</dbReference>
<sequence length="396" mass="45597">MTDLGYYMENGRFKEGLARCTKSLKKSPTDVRLLIWKTRFALGMGDRDGAMSTLNELCNRKPAIADLNLVQDLDDLASEIQAGEYPRPLALSAEMGTLWMNAAKEEAKFPRKKTANKRRFENAVRWQRWEDVNAALLQLRRENPKDDGLRLAHIAIRQLCAENLQDPTKKRINFMLADKDLDLANPSAMGVAEDELRMTILRRRKRFDEISRLFLPLDLNQIHHPHFFTDAKLRKGCIESLYDGRFCGNLSYYCNKLLNPGDNDAFLGANMYNAFRDDWFIWNGYLRACLDIPTPHIPPLIEEFAATGNRPARIALIEYHLRRELKITKDALEALQKYFDAYRSERFCFDDLKDLVLLLPVDAQVKFRQFVAQAAKDASGGDMSKLVHDRDQCSKV</sequence>
<dbReference type="Proteomes" id="UP001320706">
    <property type="component" value="Unassembled WGS sequence"/>
</dbReference>
<keyword evidence="2" id="KW-1185">Reference proteome</keyword>
<comment type="caution">
    <text evidence="1">The sequence shown here is derived from an EMBL/GenBank/DDBJ whole genome shotgun (WGS) entry which is preliminary data.</text>
</comment>
<organism evidence="1 2">
    <name type="scientific">Zalaria obscura</name>
    <dbReference type="NCBI Taxonomy" id="2024903"/>
    <lineage>
        <taxon>Eukaryota</taxon>
        <taxon>Fungi</taxon>
        <taxon>Dikarya</taxon>
        <taxon>Ascomycota</taxon>
        <taxon>Pezizomycotina</taxon>
        <taxon>Dothideomycetes</taxon>
        <taxon>Dothideomycetidae</taxon>
        <taxon>Dothideales</taxon>
        <taxon>Zalariaceae</taxon>
        <taxon>Zalaria</taxon>
    </lineage>
</organism>
<protein>
    <submittedName>
        <fullName evidence="1">Uncharacterized protein</fullName>
    </submittedName>
</protein>
<gene>
    <name evidence="1" type="ORF">M8818_001658</name>
</gene>